<reference evidence="2 3" key="1">
    <citation type="submission" date="2015-07" db="EMBL/GenBank/DDBJ databases">
        <title>A draft genome sequence of Mycobacterium wolinskyi.</title>
        <authorList>
            <person name="de Man T.J."/>
            <person name="Perry K.A."/>
            <person name="Coulliette A.D."/>
            <person name="Jensen B."/>
            <person name="Toney N.C."/>
            <person name="Limbago B.M."/>
            <person name="Noble-Wang J."/>
        </authorList>
    </citation>
    <scope>NUCLEOTIDE SEQUENCE [LARGE SCALE GENOMIC DNA]</scope>
    <source>
        <strain evidence="2 3">CDC_01</strain>
    </source>
</reference>
<evidence type="ECO:0000259" key="1">
    <source>
        <dbReference type="Pfam" id="PF00668"/>
    </source>
</evidence>
<dbReference type="PATRIC" id="fig|59750.3.peg.4519"/>
<dbReference type="EMBL" id="LGTW01000003">
    <property type="protein sequence ID" value="KWX25088.1"/>
    <property type="molecule type" value="Genomic_DNA"/>
</dbReference>
<keyword evidence="3" id="KW-1185">Reference proteome</keyword>
<dbReference type="InterPro" id="IPR023213">
    <property type="entry name" value="CAT-like_dom_sf"/>
</dbReference>
<sequence length="486" mass="53477">MLLGPVEIASIDEWTPEPGSLISWQPTEAALAKAREAPESPVPASYIQTRHLRSFVEQGSRGVDHSRLFIAACDMPGRCDIRAMTYVINAHLRRHSTYRSWFEYRRADDPGTADTVVRHTMTDAADIEFVPKRHGAADAAKLRSQVAATPDSLQWDSFRFGVIQREDKFTFWSSIDHLHVDGQFVGVGLLEFQAMYSTLVSGAPPLQLPDAGSYDEYCLRQREFTSSLTLDTPEVQTWKSFAEKNNGTFPVFPLPLDDGSPSEGGDLVAVKLMDRQQTERFEDLCVAAGSRFIGGLFAAVAHALHELTGLDTYYGLTPIDTRTPDELTTQGWFTGLIPVVVPVAGASFADSIRAAQRDFDTGRSAALVPFERVVELAPHLTPPQPLFPMLNFFDASSGPMAPLLTNLQEGVRIATLSDGRVTYPLSTLVGRFNETFATVVFPKNPVARQSVDRYVAALQEVCDRVTGGRDVLVAATRNEAEGQPVR</sequence>
<accession>A0A132PRV4</accession>
<dbReference type="Proteomes" id="UP000070612">
    <property type="component" value="Unassembled WGS sequence"/>
</dbReference>
<comment type="caution">
    <text evidence="2">The sequence shown here is derived from an EMBL/GenBank/DDBJ whole genome shotgun (WGS) entry which is preliminary data.</text>
</comment>
<evidence type="ECO:0000313" key="2">
    <source>
        <dbReference type="EMBL" id="KWX25088.1"/>
    </source>
</evidence>
<proteinExistence type="predicted"/>
<dbReference type="Gene3D" id="3.30.559.10">
    <property type="entry name" value="Chloramphenicol acetyltransferase-like domain"/>
    <property type="match status" value="1"/>
</dbReference>
<dbReference type="GO" id="GO:0016746">
    <property type="term" value="F:acyltransferase activity"/>
    <property type="evidence" value="ECO:0007669"/>
    <property type="project" value="UniProtKB-KW"/>
</dbReference>
<name>A0A132PRV4_9MYCO</name>
<dbReference type="SUPFAM" id="SSF52777">
    <property type="entry name" value="CoA-dependent acyltransferases"/>
    <property type="match status" value="2"/>
</dbReference>
<dbReference type="RefSeq" id="WP_067845356.1">
    <property type="nucleotide sequence ID" value="NZ_LGTW01000003.1"/>
</dbReference>
<dbReference type="AlphaFoldDB" id="A0A132PRV4"/>
<dbReference type="InterPro" id="IPR001242">
    <property type="entry name" value="Condensation_dom"/>
</dbReference>
<protein>
    <submittedName>
        <fullName evidence="2">Acyltransferase</fullName>
    </submittedName>
</protein>
<keyword evidence="2" id="KW-0012">Acyltransferase</keyword>
<evidence type="ECO:0000313" key="3">
    <source>
        <dbReference type="Proteomes" id="UP000070612"/>
    </source>
</evidence>
<dbReference type="Pfam" id="PF00668">
    <property type="entry name" value="Condensation"/>
    <property type="match status" value="1"/>
</dbReference>
<feature type="domain" description="Condensation" evidence="1">
    <location>
        <begin position="70"/>
        <end position="379"/>
    </location>
</feature>
<dbReference type="Gene3D" id="3.30.559.30">
    <property type="entry name" value="Nonribosomal peptide synthetase, condensation domain"/>
    <property type="match status" value="1"/>
</dbReference>
<gene>
    <name evidence="2" type="ORF">AFM11_06610</name>
</gene>
<dbReference type="STRING" id="59750.AWC31_29065"/>
<dbReference type="GO" id="GO:0008610">
    <property type="term" value="P:lipid biosynthetic process"/>
    <property type="evidence" value="ECO:0007669"/>
    <property type="project" value="UniProtKB-ARBA"/>
</dbReference>
<keyword evidence="2" id="KW-0808">Transferase</keyword>
<organism evidence="2 3">
    <name type="scientific">Mycolicibacterium wolinskyi</name>
    <dbReference type="NCBI Taxonomy" id="59750"/>
    <lineage>
        <taxon>Bacteria</taxon>
        <taxon>Bacillati</taxon>
        <taxon>Actinomycetota</taxon>
        <taxon>Actinomycetes</taxon>
        <taxon>Mycobacteriales</taxon>
        <taxon>Mycobacteriaceae</taxon>
        <taxon>Mycolicibacterium</taxon>
    </lineage>
</organism>